<dbReference type="Pfam" id="PF02417">
    <property type="entry name" value="Chromate_transp"/>
    <property type="match status" value="2"/>
</dbReference>
<evidence type="ECO:0000313" key="8">
    <source>
        <dbReference type="EMBL" id="MBD1381063.1"/>
    </source>
</evidence>
<dbReference type="GO" id="GO:0015109">
    <property type="term" value="F:chromate transmembrane transporter activity"/>
    <property type="evidence" value="ECO:0007669"/>
    <property type="project" value="InterPro"/>
</dbReference>
<dbReference type="NCBIfam" id="TIGR00937">
    <property type="entry name" value="2A51"/>
    <property type="match status" value="1"/>
</dbReference>
<feature type="transmembrane region" description="Helical" evidence="7">
    <location>
        <begin position="331"/>
        <end position="351"/>
    </location>
</feature>
<evidence type="ECO:0000256" key="1">
    <source>
        <dbReference type="ARBA" id="ARBA00004651"/>
    </source>
</evidence>
<keyword evidence="4 7" id="KW-0812">Transmembrane</keyword>
<feature type="transmembrane region" description="Helical" evidence="7">
    <location>
        <begin position="149"/>
        <end position="180"/>
    </location>
</feature>
<evidence type="ECO:0000256" key="4">
    <source>
        <dbReference type="ARBA" id="ARBA00022692"/>
    </source>
</evidence>
<dbReference type="GO" id="GO:0005886">
    <property type="term" value="C:plasma membrane"/>
    <property type="evidence" value="ECO:0007669"/>
    <property type="project" value="UniProtKB-SubCell"/>
</dbReference>
<organism evidence="8 9">
    <name type="scientific">Metabacillus arenae</name>
    <dbReference type="NCBI Taxonomy" id="2771434"/>
    <lineage>
        <taxon>Bacteria</taxon>
        <taxon>Bacillati</taxon>
        <taxon>Bacillota</taxon>
        <taxon>Bacilli</taxon>
        <taxon>Bacillales</taxon>
        <taxon>Bacillaceae</taxon>
        <taxon>Metabacillus</taxon>
    </lineage>
</organism>
<feature type="transmembrane region" description="Helical" evidence="7">
    <location>
        <begin position="200"/>
        <end position="221"/>
    </location>
</feature>
<dbReference type="AlphaFoldDB" id="A0A926RWQ8"/>
<evidence type="ECO:0000256" key="3">
    <source>
        <dbReference type="ARBA" id="ARBA00022475"/>
    </source>
</evidence>
<dbReference type="PANTHER" id="PTHR33567:SF3">
    <property type="entry name" value="CHROMATE ION TRANSPORTER (EUROFUNG)"/>
    <property type="match status" value="1"/>
</dbReference>
<name>A0A926RWQ8_9BACI</name>
<dbReference type="RefSeq" id="WP_191158661.1">
    <property type="nucleotide sequence ID" value="NZ_JACXAI010000015.1"/>
</dbReference>
<feature type="transmembrane region" description="Helical" evidence="7">
    <location>
        <begin position="363"/>
        <end position="393"/>
    </location>
</feature>
<dbReference type="PIRSF" id="PIRSF004810">
    <property type="entry name" value="ChrA"/>
    <property type="match status" value="1"/>
</dbReference>
<comment type="subcellular location">
    <subcellularLocation>
        <location evidence="1">Cell membrane</location>
        <topology evidence="1">Multi-pass membrane protein</topology>
    </subcellularLocation>
</comment>
<dbReference type="PANTHER" id="PTHR33567">
    <property type="entry name" value="CHROMATE ION TRANSPORTER (EUROFUNG)"/>
    <property type="match status" value="1"/>
</dbReference>
<accession>A0A926RWQ8</accession>
<keyword evidence="6 7" id="KW-0472">Membrane</keyword>
<evidence type="ECO:0000256" key="5">
    <source>
        <dbReference type="ARBA" id="ARBA00022989"/>
    </source>
</evidence>
<evidence type="ECO:0000313" key="9">
    <source>
        <dbReference type="Proteomes" id="UP000626844"/>
    </source>
</evidence>
<feature type="transmembrane region" description="Helical" evidence="7">
    <location>
        <begin position="297"/>
        <end position="319"/>
    </location>
</feature>
<evidence type="ECO:0000256" key="7">
    <source>
        <dbReference type="SAM" id="Phobius"/>
    </source>
</evidence>
<dbReference type="EMBL" id="JACXAI010000015">
    <property type="protein sequence ID" value="MBD1381063.1"/>
    <property type="molecule type" value="Genomic_DNA"/>
</dbReference>
<dbReference type="InterPro" id="IPR014047">
    <property type="entry name" value="Chr_Tranpt_l_chain"/>
</dbReference>
<feature type="transmembrane region" description="Helical" evidence="7">
    <location>
        <begin position="12"/>
        <end position="36"/>
    </location>
</feature>
<evidence type="ECO:0000256" key="2">
    <source>
        <dbReference type="ARBA" id="ARBA00005262"/>
    </source>
</evidence>
<comment type="caution">
    <text evidence="8">The sequence shown here is derived from an EMBL/GenBank/DDBJ whole genome shotgun (WGS) entry which is preliminary data.</text>
</comment>
<gene>
    <name evidence="8" type="ORF">IC621_12545</name>
</gene>
<keyword evidence="5 7" id="KW-1133">Transmembrane helix</keyword>
<dbReference type="InterPro" id="IPR003370">
    <property type="entry name" value="Chromate_transpt"/>
</dbReference>
<evidence type="ECO:0000256" key="6">
    <source>
        <dbReference type="ARBA" id="ARBA00023136"/>
    </source>
</evidence>
<feature type="transmembrane region" description="Helical" evidence="7">
    <location>
        <begin position="85"/>
        <end position="110"/>
    </location>
</feature>
<proteinExistence type="inferred from homology"/>
<dbReference type="Proteomes" id="UP000626844">
    <property type="component" value="Unassembled WGS sequence"/>
</dbReference>
<keyword evidence="3" id="KW-1003">Cell membrane</keyword>
<protein>
    <submittedName>
        <fullName evidence="8">Chromate transporter</fullName>
    </submittedName>
</protein>
<reference evidence="8" key="1">
    <citation type="submission" date="2020-09" db="EMBL/GenBank/DDBJ databases">
        <title>A novel bacterium of genus Bacillus, isolated from South China Sea.</title>
        <authorList>
            <person name="Huang H."/>
            <person name="Mo K."/>
            <person name="Hu Y."/>
        </authorList>
    </citation>
    <scope>NUCLEOTIDE SEQUENCE</scope>
    <source>
        <strain evidence="8">IB182487</strain>
    </source>
</reference>
<keyword evidence="9" id="KW-1185">Reference proteome</keyword>
<sequence>MTNKTKRDFKSFIEILLISTRLGLTSFGGPIAHLGYFHEEYVRRKKWLDEKSYADLVALCQFLPGPASSQVGIGIGVMRAGVLGGILAFIGFTLPSVIALIIFALIMQGLDIEDAGWIHGLKIVAVAVVAHAIVGMAQKLTPDLQRKSIALFALVGTLLWQTAFTQVGVILLSGLAGFLIYKHHKENDKSKLFFPVSRKFGIACLSLFFGLLVLLPILREATSLHWIALFDSFYRSGSLVFGGGHVVLPLLEREFVPAGWLSEEAFLAGYGAAQAVPGPLFTFAAYLGAIMNGWQGGLLATAAIFLPAFLLVLGTLPFWEILRHNPKIKGALMGVNAAVVGILIAAFYHPIWTSTILEPIDFAFAAVLFSLLVYWKLSPWIIVLTGAIGGALLSLL</sequence>
<feature type="transmembrane region" description="Helical" evidence="7">
    <location>
        <begin position="116"/>
        <end position="137"/>
    </location>
</feature>
<comment type="similarity">
    <text evidence="2">Belongs to the chromate ion transporter (CHR) (TC 2.A.51) family.</text>
</comment>